<evidence type="ECO:0000313" key="1">
    <source>
        <dbReference type="EMBL" id="KAG0434364.1"/>
    </source>
</evidence>
<accession>A0AC60QIZ0</accession>
<keyword evidence="2" id="KW-1185">Reference proteome</keyword>
<sequence length="339" mass="37726">MFLENSWRTAQDDECIGRDIAASNIERLPVFGPGPFYPAKEDWNLHRIRFQASLDITETTDDAIKRNIVIASLKPETETLPRCGKKDSLADLSLGWRSRMKDVCGSCSAPISRQRFIVCSGACNRSFHCECANVREADYDLLVSDELSVRVTTEDSSLHKLVQELCNKIDGLSDEVRALRNDNESLRVHLARKPQMSERRPPTCFEMFQPPPTVLHAATSWPTVSEASEHAPKRGYHQGLPPTRVARPFQNGDLRQRQPMRRGSAGADATGVLTASSDHREAAGAQCSTRAASAVVDEDGFQQVPPRRRVKIAVGSDKTSARKLVQKCSQNYLNFCQST</sequence>
<name>A0AC60QIZ0_IXOPE</name>
<evidence type="ECO:0000313" key="2">
    <source>
        <dbReference type="Proteomes" id="UP000805193"/>
    </source>
</evidence>
<protein>
    <submittedName>
        <fullName evidence="1">Uncharacterized protein</fullName>
    </submittedName>
</protein>
<organism evidence="1 2">
    <name type="scientific">Ixodes persulcatus</name>
    <name type="common">Taiga tick</name>
    <dbReference type="NCBI Taxonomy" id="34615"/>
    <lineage>
        <taxon>Eukaryota</taxon>
        <taxon>Metazoa</taxon>
        <taxon>Ecdysozoa</taxon>
        <taxon>Arthropoda</taxon>
        <taxon>Chelicerata</taxon>
        <taxon>Arachnida</taxon>
        <taxon>Acari</taxon>
        <taxon>Parasitiformes</taxon>
        <taxon>Ixodida</taxon>
        <taxon>Ixodoidea</taxon>
        <taxon>Ixodidae</taxon>
        <taxon>Ixodinae</taxon>
        <taxon>Ixodes</taxon>
    </lineage>
</organism>
<dbReference type="Proteomes" id="UP000805193">
    <property type="component" value="Unassembled WGS sequence"/>
</dbReference>
<gene>
    <name evidence="1" type="ORF">HPB47_019158</name>
</gene>
<dbReference type="EMBL" id="JABSTQ010008560">
    <property type="protein sequence ID" value="KAG0434364.1"/>
    <property type="molecule type" value="Genomic_DNA"/>
</dbReference>
<reference evidence="1 2" key="1">
    <citation type="journal article" date="2020" name="Cell">
        <title>Large-Scale Comparative Analyses of Tick Genomes Elucidate Their Genetic Diversity and Vector Capacities.</title>
        <authorList>
            <consortium name="Tick Genome and Microbiome Consortium (TIGMIC)"/>
            <person name="Jia N."/>
            <person name="Wang J."/>
            <person name="Shi W."/>
            <person name="Du L."/>
            <person name="Sun Y."/>
            <person name="Zhan W."/>
            <person name="Jiang J.F."/>
            <person name="Wang Q."/>
            <person name="Zhang B."/>
            <person name="Ji P."/>
            <person name="Bell-Sakyi L."/>
            <person name="Cui X.M."/>
            <person name="Yuan T.T."/>
            <person name="Jiang B.G."/>
            <person name="Yang W.F."/>
            <person name="Lam T.T."/>
            <person name="Chang Q.C."/>
            <person name="Ding S.J."/>
            <person name="Wang X.J."/>
            <person name="Zhu J.G."/>
            <person name="Ruan X.D."/>
            <person name="Zhao L."/>
            <person name="Wei J.T."/>
            <person name="Ye R.Z."/>
            <person name="Que T.C."/>
            <person name="Du C.H."/>
            <person name="Zhou Y.H."/>
            <person name="Cheng J.X."/>
            <person name="Dai P.F."/>
            <person name="Guo W.B."/>
            <person name="Han X.H."/>
            <person name="Huang E.J."/>
            <person name="Li L.F."/>
            <person name="Wei W."/>
            <person name="Gao Y.C."/>
            <person name="Liu J.Z."/>
            <person name="Shao H.Z."/>
            <person name="Wang X."/>
            <person name="Wang C.C."/>
            <person name="Yang T.C."/>
            <person name="Huo Q.B."/>
            <person name="Li W."/>
            <person name="Chen H.Y."/>
            <person name="Chen S.E."/>
            <person name="Zhou L.G."/>
            <person name="Ni X.B."/>
            <person name="Tian J.H."/>
            <person name="Sheng Y."/>
            <person name="Liu T."/>
            <person name="Pan Y.S."/>
            <person name="Xia L.Y."/>
            <person name="Li J."/>
            <person name="Zhao F."/>
            <person name="Cao W.C."/>
        </authorList>
    </citation>
    <scope>NUCLEOTIDE SEQUENCE [LARGE SCALE GENOMIC DNA]</scope>
    <source>
        <strain evidence="1">Iper-2018</strain>
    </source>
</reference>
<comment type="caution">
    <text evidence="1">The sequence shown here is derived from an EMBL/GenBank/DDBJ whole genome shotgun (WGS) entry which is preliminary data.</text>
</comment>
<proteinExistence type="predicted"/>